<dbReference type="AlphaFoldDB" id="A0A7M4DDM8"/>
<organism evidence="1 2">
    <name type="scientific">Occultella aeris</name>
    <dbReference type="NCBI Taxonomy" id="2761496"/>
    <lineage>
        <taxon>Bacteria</taxon>
        <taxon>Bacillati</taxon>
        <taxon>Actinomycetota</taxon>
        <taxon>Actinomycetes</taxon>
        <taxon>Micrococcales</taxon>
        <taxon>Ruaniaceae</taxon>
        <taxon>Occultella</taxon>
    </lineage>
</organism>
<gene>
    <name evidence="1" type="ORF">HALOF300_00217</name>
</gene>
<dbReference type="EMBL" id="CACRYJ010000004">
    <property type="protein sequence ID" value="VZO34948.1"/>
    <property type="molecule type" value="Genomic_DNA"/>
</dbReference>
<accession>A0A7M4DDM8</accession>
<name>A0A7M4DDM8_9MICO</name>
<evidence type="ECO:0008006" key="3">
    <source>
        <dbReference type="Google" id="ProtNLM"/>
    </source>
</evidence>
<evidence type="ECO:0000313" key="1">
    <source>
        <dbReference type="EMBL" id="VZO34948.1"/>
    </source>
</evidence>
<proteinExistence type="predicted"/>
<comment type="caution">
    <text evidence="1">The sequence shown here is derived from an EMBL/GenBank/DDBJ whole genome shotgun (WGS) entry which is preliminary data.</text>
</comment>
<evidence type="ECO:0000313" key="2">
    <source>
        <dbReference type="Proteomes" id="UP000419743"/>
    </source>
</evidence>
<dbReference type="Proteomes" id="UP000419743">
    <property type="component" value="Unassembled WGS sequence"/>
</dbReference>
<keyword evidence="2" id="KW-1185">Reference proteome</keyword>
<protein>
    <recommendedName>
        <fullName evidence="3">Transcriptional regulator</fullName>
    </recommendedName>
</protein>
<dbReference type="RefSeq" id="WP_156738799.1">
    <property type="nucleotide sequence ID" value="NZ_CACRYJ010000004.1"/>
</dbReference>
<reference evidence="1 2" key="1">
    <citation type="submission" date="2019-11" db="EMBL/GenBank/DDBJ databases">
        <authorList>
            <person name="Criscuolo A."/>
        </authorList>
    </citation>
    <scope>NUCLEOTIDE SEQUENCE [LARGE SCALE GENOMIC DNA]</scope>
    <source>
        <strain evidence="1">CIP111667</strain>
    </source>
</reference>
<sequence>MVRTSEPRLLVLHAVRLLGFGDTPEVADRAGTGRRETATLLNEAADRGWLQRSSFADVGGWWLTEDGKGENERGLARERESADPGGIIATTYREFLPHNALLQRACTDWQLMPTAAGRLAPNNHTDTGWDARVLDELTSIGDALAPLDERLTGVLERFGGYHARFDAALDRARGGQAEWVDGTDIDSCHRVWFQLHEDLIATLGLDRGAEA</sequence>